<accession>A0A9E8ZAK5</accession>
<dbReference type="Proteomes" id="UP001163152">
    <property type="component" value="Chromosome"/>
</dbReference>
<evidence type="ECO:0000256" key="1">
    <source>
        <dbReference type="SAM" id="MobiDB-lite"/>
    </source>
</evidence>
<reference evidence="2" key="1">
    <citation type="submission" date="2022-12" db="EMBL/GenBank/DDBJ databases">
        <title>Polyphasic identification of a Novel Hot-Spring Cyanobacterium Ocullathermofonsia sinensis gen nov. sp. nov. and Genomic Insights on its Adaptations to the Thermal Habitat.</title>
        <authorList>
            <person name="Daroch M."/>
            <person name="Tang J."/>
            <person name="Jiang Y."/>
        </authorList>
    </citation>
    <scope>NUCLEOTIDE SEQUENCE</scope>
    <source>
        <strain evidence="2">PKUAC-SCTA174</strain>
    </source>
</reference>
<dbReference type="AlphaFoldDB" id="A0A9E8ZAK5"/>
<protein>
    <submittedName>
        <fullName evidence="2">Uncharacterized protein</fullName>
    </submittedName>
</protein>
<proteinExistence type="predicted"/>
<dbReference type="RefSeq" id="WP_268609429.1">
    <property type="nucleotide sequence ID" value="NZ_CP113797.1"/>
</dbReference>
<dbReference type="EMBL" id="CP113797">
    <property type="protein sequence ID" value="WAL59635.1"/>
    <property type="molecule type" value="Genomic_DNA"/>
</dbReference>
<keyword evidence="3" id="KW-1185">Reference proteome</keyword>
<evidence type="ECO:0000313" key="2">
    <source>
        <dbReference type="EMBL" id="WAL59635.1"/>
    </source>
</evidence>
<gene>
    <name evidence="2" type="ORF">OXH18_21065</name>
</gene>
<dbReference type="KEGG" id="tsin:OXH18_21065"/>
<sequence length="135" mass="14733">MILIDSKNILRIVTIGIAQVLLCIGLLSPLRVTTELSPGTPIVATYESSAQVPDPNSIDVDRASAKADEASEQIFEGLDTTKRIIGKTDKRNQVIQKARETASHKLKDLSERADQTPDAESLTPPDKQVLDQIQN</sequence>
<evidence type="ECO:0000313" key="3">
    <source>
        <dbReference type="Proteomes" id="UP001163152"/>
    </source>
</evidence>
<name>A0A9E8ZAK5_9CYAN</name>
<organism evidence="2 3">
    <name type="scientific">Thermocoleostomius sinensis A174</name>
    <dbReference type="NCBI Taxonomy" id="2016057"/>
    <lineage>
        <taxon>Bacteria</taxon>
        <taxon>Bacillati</taxon>
        <taxon>Cyanobacteriota</taxon>
        <taxon>Cyanophyceae</taxon>
        <taxon>Oculatellales</taxon>
        <taxon>Oculatellaceae</taxon>
        <taxon>Thermocoleostomius</taxon>
    </lineage>
</organism>
<feature type="compositionally biased region" description="Basic and acidic residues" evidence="1">
    <location>
        <begin position="92"/>
        <end position="115"/>
    </location>
</feature>
<feature type="region of interest" description="Disordered" evidence="1">
    <location>
        <begin position="92"/>
        <end position="135"/>
    </location>
</feature>